<evidence type="ECO:0000256" key="1">
    <source>
        <dbReference type="SAM" id="MobiDB-lite"/>
    </source>
</evidence>
<feature type="region of interest" description="Disordered" evidence="1">
    <location>
        <begin position="272"/>
        <end position="346"/>
    </location>
</feature>
<proteinExistence type="predicted"/>
<feature type="compositionally biased region" description="Basic and acidic residues" evidence="1">
    <location>
        <begin position="291"/>
        <end position="300"/>
    </location>
</feature>
<reference evidence="2" key="1">
    <citation type="submission" date="2023-04" db="EMBL/GenBank/DDBJ databases">
        <authorList>
            <person name="Vijverberg K."/>
            <person name="Xiong W."/>
            <person name="Schranz E."/>
        </authorList>
    </citation>
    <scope>NUCLEOTIDE SEQUENCE</scope>
</reference>
<evidence type="ECO:0000313" key="3">
    <source>
        <dbReference type="Proteomes" id="UP001177003"/>
    </source>
</evidence>
<feature type="compositionally biased region" description="Basic residues" evidence="1">
    <location>
        <begin position="1"/>
        <end position="10"/>
    </location>
</feature>
<dbReference type="AlphaFoldDB" id="A0AA35VCY9"/>
<dbReference type="Proteomes" id="UP001177003">
    <property type="component" value="Chromosome 1"/>
</dbReference>
<keyword evidence="3" id="KW-1185">Reference proteome</keyword>
<dbReference type="EMBL" id="OX465077">
    <property type="protein sequence ID" value="CAI9266394.1"/>
    <property type="molecule type" value="Genomic_DNA"/>
</dbReference>
<feature type="region of interest" description="Disordered" evidence="1">
    <location>
        <begin position="1"/>
        <end position="34"/>
    </location>
</feature>
<evidence type="ECO:0000313" key="2">
    <source>
        <dbReference type="EMBL" id="CAI9266394.1"/>
    </source>
</evidence>
<organism evidence="2 3">
    <name type="scientific">Lactuca saligna</name>
    <name type="common">Willowleaf lettuce</name>
    <dbReference type="NCBI Taxonomy" id="75948"/>
    <lineage>
        <taxon>Eukaryota</taxon>
        <taxon>Viridiplantae</taxon>
        <taxon>Streptophyta</taxon>
        <taxon>Embryophyta</taxon>
        <taxon>Tracheophyta</taxon>
        <taxon>Spermatophyta</taxon>
        <taxon>Magnoliopsida</taxon>
        <taxon>eudicotyledons</taxon>
        <taxon>Gunneridae</taxon>
        <taxon>Pentapetalae</taxon>
        <taxon>asterids</taxon>
        <taxon>campanulids</taxon>
        <taxon>Asterales</taxon>
        <taxon>Asteraceae</taxon>
        <taxon>Cichorioideae</taxon>
        <taxon>Cichorieae</taxon>
        <taxon>Lactucinae</taxon>
        <taxon>Lactuca</taxon>
    </lineage>
</organism>
<accession>A0AA35VCY9</accession>
<name>A0AA35VCY9_LACSI</name>
<sequence length="413" mass="48756">MQLTGKRRRSQTSAKEDEEIQGTAIKKRGRKKMVIPQKMKLKENQQKKEVDGRKLKKMVIAEKIKLKRKKACGGLQTNTTMKIAAIEDWKNINWCKYLSDALLHSRTSCKPRNKGVYYAEPFPFLLLLYLHLTDCQNQYVNRKIRPICYWNYGKIKSRQNIEKAQGQLGLVTLVEDIDSIQFKDEEDVEFVNEKRKGKQVEKDIDTEENDDIGAENYCLLVESESKTILECRNRIEKTLEHALQKYPDARELCGWFERFVNFEKVLNKNVVESSRTKEKENENETGEEEATSEREFEKVLNENIVESSRRKENENETDEEEGTREREYNNPIFEDNMPKTPNMEDEQNDFLTNEFQGEFADNLMKKKVAIFKLKWWTENNMNDSGVMLMRHMENFKGQGPNNWNSEIEKDQKQ</sequence>
<gene>
    <name evidence="2" type="ORF">LSALG_LOCUS6955</name>
</gene>
<protein>
    <submittedName>
        <fullName evidence="2">Uncharacterized protein</fullName>
    </submittedName>
</protein>